<dbReference type="Proteomes" id="UP000524246">
    <property type="component" value="Unassembled WGS sequence"/>
</dbReference>
<gene>
    <name evidence="8" type="ORF">GYA55_10915</name>
</gene>
<comment type="caution">
    <text evidence="8">The sequence shown here is derived from an EMBL/GenBank/DDBJ whole genome shotgun (WGS) entry which is preliminary data.</text>
</comment>
<evidence type="ECO:0000313" key="9">
    <source>
        <dbReference type="Proteomes" id="UP000524246"/>
    </source>
</evidence>
<evidence type="ECO:0000256" key="3">
    <source>
        <dbReference type="ARBA" id="ARBA00022448"/>
    </source>
</evidence>
<evidence type="ECO:0000256" key="2">
    <source>
        <dbReference type="ARBA" id="ARBA00006602"/>
    </source>
</evidence>
<evidence type="ECO:0000256" key="1">
    <source>
        <dbReference type="ARBA" id="ARBA00003041"/>
    </source>
</evidence>
<comment type="similarity">
    <text evidence="2">Belongs to the FliH family.</text>
</comment>
<keyword evidence="4" id="KW-1005">Bacterial flagellum biogenesis</keyword>
<evidence type="ECO:0000256" key="6">
    <source>
        <dbReference type="ARBA" id="ARBA00023225"/>
    </source>
</evidence>
<dbReference type="GO" id="GO:0015031">
    <property type="term" value="P:protein transport"/>
    <property type="evidence" value="ECO:0007669"/>
    <property type="project" value="UniProtKB-KW"/>
</dbReference>
<feature type="domain" description="Flagellar assembly protein FliH/Type III secretion system HrpE" evidence="7">
    <location>
        <begin position="76"/>
        <end position="187"/>
    </location>
</feature>
<dbReference type="AlphaFoldDB" id="A0A7X9FT49"/>
<keyword evidence="6" id="KW-1006">Bacterial flagellum protein export</keyword>
<dbReference type="InterPro" id="IPR018035">
    <property type="entry name" value="Flagellar_FliH/T3SS_HrpE"/>
</dbReference>
<dbReference type="PANTHER" id="PTHR34982:SF1">
    <property type="entry name" value="FLAGELLAR ASSEMBLY PROTEIN FLIH"/>
    <property type="match status" value="1"/>
</dbReference>
<comment type="function">
    <text evidence="1">Needed for flagellar regrowth and assembly.</text>
</comment>
<dbReference type="GO" id="GO:0005829">
    <property type="term" value="C:cytosol"/>
    <property type="evidence" value="ECO:0007669"/>
    <property type="project" value="TreeGrafter"/>
</dbReference>
<evidence type="ECO:0000256" key="5">
    <source>
        <dbReference type="ARBA" id="ARBA00022927"/>
    </source>
</evidence>
<dbReference type="GO" id="GO:0044781">
    <property type="term" value="P:bacterial-type flagellum organization"/>
    <property type="evidence" value="ECO:0007669"/>
    <property type="project" value="UniProtKB-KW"/>
</dbReference>
<dbReference type="InterPro" id="IPR051472">
    <property type="entry name" value="T3SS_Stator/FliH"/>
</dbReference>
<evidence type="ECO:0000313" key="8">
    <source>
        <dbReference type="EMBL" id="NMC63661.1"/>
    </source>
</evidence>
<accession>A0A7X9FT49</accession>
<dbReference type="Pfam" id="PF02108">
    <property type="entry name" value="FliH"/>
    <property type="match status" value="1"/>
</dbReference>
<evidence type="ECO:0000259" key="7">
    <source>
        <dbReference type="Pfam" id="PF02108"/>
    </source>
</evidence>
<proteinExistence type="inferred from homology"/>
<evidence type="ECO:0000256" key="4">
    <source>
        <dbReference type="ARBA" id="ARBA00022795"/>
    </source>
</evidence>
<keyword evidence="3" id="KW-0813">Transport</keyword>
<reference evidence="8 9" key="1">
    <citation type="journal article" date="2020" name="Biotechnol. Biofuels">
        <title>New insights from the biogas microbiome by comprehensive genome-resolved metagenomics of nearly 1600 species originating from multiple anaerobic digesters.</title>
        <authorList>
            <person name="Campanaro S."/>
            <person name="Treu L."/>
            <person name="Rodriguez-R L.M."/>
            <person name="Kovalovszki A."/>
            <person name="Ziels R.M."/>
            <person name="Maus I."/>
            <person name="Zhu X."/>
            <person name="Kougias P.G."/>
            <person name="Basile A."/>
            <person name="Luo G."/>
            <person name="Schluter A."/>
            <person name="Konstantinidis K.T."/>
            <person name="Angelidaki I."/>
        </authorList>
    </citation>
    <scope>NUCLEOTIDE SEQUENCE [LARGE SCALE GENOMIC DNA]</scope>
    <source>
        <strain evidence="8">AS27yjCOA_65</strain>
    </source>
</reference>
<dbReference type="EMBL" id="JAAZON010000500">
    <property type="protein sequence ID" value="NMC63661.1"/>
    <property type="molecule type" value="Genomic_DNA"/>
</dbReference>
<keyword evidence="5" id="KW-0653">Protein transport</keyword>
<dbReference type="PANTHER" id="PTHR34982">
    <property type="entry name" value="YOP PROTEINS TRANSLOCATION PROTEIN L"/>
    <property type="match status" value="1"/>
</dbReference>
<protein>
    <recommendedName>
        <fullName evidence="7">Flagellar assembly protein FliH/Type III secretion system HrpE domain-containing protein</fullName>
    </recommendedName>
</protein>
<sequence>MEILAHYRPYESESTQLISSARALHASARSNALELLKKTKKASLRYKKIIYQQTRKKAYWEGRQAGLEAAQAESLKLHKRFEEILEDTKKDCINLACKVAKEIIQKELDTQTSWISKQVASLMDAMPHSKTLSILVTRSHAEKIKRELEQKLPMLKISVEESDEVMPGNALVRTAAGSIELNWESHFRLLQEKLQNQ</sequence>
<name>A0A7X9FT49_9DELT</name>
<organism evidence="8 9">
    <name type="scientific">SAR324 cluster bacterium</name>
    <dbReference type="NCBI Taxonomy" id="2024889"/>
    <lineage>
        <taxon>Bacteria</taxon>
        <taxon>Deltaproteobacteria</taxon>
        <taxon>SAR324 cluster</taxon>
    </lineage>
</organism>